<feature type="binding site" evidence="7">
    <location>
        <position position="69"/>
    </location>
    <ligand>
        <name>tRNA</name>
        <dbReference type="ChEBI" id="CHEBI:17843"/>
    </ligand>
</feature>
<evidence type="ECO:0000256" key="8">
    <source>
        <dbReference type="RuleBase" id="RU000673"/>
    </source>
</evidence>
<dbReference type="CDD" id="cd00462">
    <property type="entry name" value="PTH"/>
    <property type="match status" value="1"/>
</dbReference>
<dbReference type="EC" id="3.1.1.29" evidence="1 7"/>
<dbReference type="GO" id="GO:0006515">
    <property type="term" value="P:protein quality control for misfolded or incompletely synthesized proteins"/>
    <property type="evidence" value="ECO:0007669"/>
    <property type="project" value="UniProtKB-UniRule"/>
</dbReference>
<dbReference type="Pfam" id="PF01195">
    <property type="entry name" value="Pept_tRNA_hydro"/>
    <property type="match status" value="1"/>
</dbReference>
<dbReference type="NCBIfam" id="TIGR00447">
    <property type="entry name" value="pth"/>
    <property type="match status" value="1"/>
</dbReference>
<dbReference type="PANTHER" id="PTHR17224:SF1">
    <property type="entry name" value="PEPTIDYL-TRNA HYDROLASE"/>
    <property type="match status" value="1"/>
</dbReference>
<evidence type="ECO:0000256" key="3">
    <source>
        <dbReference type="ARBA" id="ARBA00022801"/>
    </source>
</evidence>
<organism evidence="10 11">
    <name type="scientific">Anaerobaca lacustris</name>
    <dbReference type="NCBI Taxonomy" id="3044600"/>
    <lineage>
        <taxon>Bacteria</taxon>
        <taxon>Pseudomonadati</taxon>
        <taxon>Planctomycetota</taxon>
        <taxon>Phycisphaerae</taxon>
        <taxon>Sedimentisphaerales</taxon>
        <taxon>Anaerobacaceae</taxon>
        <taxon>Anaerobaca</taxon>
    </lineage>
</organism>
<reference evidence="10" key="1">
    <citation type="submission" date="2023-05" db="EMBL/GenBank/DDBJ databases">
        <title>Anaerotaeda fermentans gen. nov., sp. nov., a novel anaerobic planctomycete of the new family within the order Sedimentisphaerales isolated from Taman Peninsula, Russia.</title>
        <authorList>
            <person name="Khomyakova M.A."/>
            <person name="Merkel A.Y."/>
            <person name="Slobodkin A.I."/>
        </authorList>
    </citation>
    <scope>NUCLEOTIDE SEQUENCE</scope>
    <source>
        <strain evidence="10">M17dextr</strain>
    </source>
</reference>
<feature type="site" description="Discriminates between blocked and unblocked aminoacyl-tRNA" evidence="7">
    <location>
        <position position="12"/>
    </location>
</feature>
<feature type="binding site" evidence="7">
    <location>
        <position position="115"/>
    </location>
    <ligand>
        <name>tRNA</name>
        <dbReference type="ChEBI" id="CHEBI:17843"/>
    </ligand>
</feature>
<comment type="subunit">
    <text evidence="7">Monomer.</text>
</comment>
<feature type="binding site" evidence="7">
    <location>
        <position position="17"/>
    </location>
    <ligand>
        <name>tRNA</name>
        <dbReference type="ChEBI" id="CHEBI:17843"/>
    </ligand>
</feature>
<keyword evidence="2 7" id="KW-0820">tRNA-binding</keyword>
<comment type="similarity">
    <text evidence="5 7 9">Belongs to the PTH family.</text>
</comment>
<evidence type="ECO:0000256" key="1">
    <source>
        <dbReference type="ARBA" id="ARBA00013260"/>
    </source>
</evidence>
<dbReference type="PANTHER" id="PTHR17224">
    <property type="entry name" value="PEPTIDYL-TRNA HYDROLASE"/>
    <property type="match status" value="1"/>
</dbReference>
<evidence type="ECO:0000313" key="10">
    <source>
        <dbReference type="EMBL" id="MDI6450057.1"/>
    </source>
</evidence>
<evidence type="ECO:0000256" key="7">
    <source>
        <dbReference type="HAMAP-Rule" id="MF_00083"/>
    </source>
</evidence>
<keyword evidence="7" id="KW-0963">Cytoplasm</keyword>
<evidence type="ECO:0000256" key="4">
    <source>
        <dbReference type="ARBA" id="ARBA00022884"/>
    </source>
</evidence>
<comment type="function">
    <text evidence="7">Hydrolyzes ribosome-free peptidyl-tRNAs (with 1 or more amino acids incorporated), which drop off the ribosome during protein synthesis, or as a result of ribosome stalling.</text>
</comment>
<name>A0AAW6U0D1_9BACT</name>
<feature type="site" description="Stabilizes the basic form of H active site to accept a proton" evidence="7">
    <location>
        <position position="94"/>
    </location>
</feature>
<keyword evidence="11" id="KW-1185">Reference proteome</keyword>
<evidence type="ECO:0000313" key="11">
    <source>
        <dbReference type="Proteomes" id="UP001431776"/>
    </source>
</evidence>
<dbReference type="GO" id="GO:0000049">
    <property type="term" value="F:tRNA binding"/>
    <property type="evidence" value="ECO:0007669"/>
    <property type="project" value="UniProtKB-UniRule"/>
</dbReference>
<protein>
    <recommendedName>
        <fullName evidence="6 7">Peptidyl-tRNA hydrolase</fullName>
        <shortName evidence="7">Pth</shortName>
        <ecNumber evidence="1 7">3.1.1.29</ecNumber>
    </recommendedName>
</protein>
<comment type="caution">
    <text evidence="10">The sequence shown here is derived from an EMBL/GenBank/DDBJ whole genome shotgun (WGS) entry which is preliminary data.</text>
</comment>
<dbReference type="PROSITE" id="PS01195">
    <property type="entry name" value="PEPT_TRNA_HYDROL_1"/>
    <property type="match status" value="1"/>
</dbReference>
<evidence type="ECO:0000256" key="6">
    <source>
        <dbReference type="ARBA" id="ARBA00050038"/>
    </source>
</evidence>
<accession>A0AAW6U0D1</accession>
<gene>
    <name evidence="7 10" type="primary">pth</name>
    <name evidence="10" type="ORF">QJ522_13445</name>
</gene>
<dbReference type="EMBL" id="JASCXX010000016">
    <property type="protein sequence ID" value="MDI6450057.1"/>
    <property type="molecule type" value="Genomic_DNA"/>
</dbReference>
<sequence length="191" mass="20837">MADLKLVVGLGNPGPEYAETRHNLGFKVIEALDEALGIVVKQQKFGARVGEGWYRDRKVMLMKPWQYMNRSGQAVATVAGFYKLGLGDLIVITDDRALAPGRIRIRAKGSAGGHNGLADIIARLGSDEFARCRIGIGDCPGALAVDYVLGRPREDERPLLNEAIVRARDAVLCWLESGTERTMNEFNSGPV</sequence>
<keyword evidence="4 7" id="KW-0694">RNA-binding</keyword>
<evidence type="ECO:0000256" key="2">
    <source>
        <dbReference type="ARBA" id="ARBA00022555"/>
    </source>
</evidence>
<dbReference type="Gene3D" id="3.40.50.1470">
    <property type="entry name" value="Peptidyl-tRNA hydrolase"/>
    <property type="match status" value="1"/>
</dbReference>
<dbReference type="RefSeq" id="WP_349245466.1">
    <property type="nucleotide sequence ID" value="NZ_JASCXX010000016.1"/>
</dbReference>
<dbReference type="HAMAP" id="MF_00083">
    <property type="entry name" value="Pept_tRNA_hydro_bact"/>
    <property type="match status" value="1"/>
</dbReference>
<keyword evidence="3 7" id="KW-0378">Hydrolase</keyword>
<evidence type="ECO:0000256" key="5">
    <source>
        <dbReference type="ARBA" id="ARBA00038063"/>
    </source>
</evidence>
<proteinExistence type="inferred from homology"/>
<dbReference type="AlphaFoldDB" id="A0AAW6U0D1"/>
<dbReference type="InterPro" id="IPR036416">
    <property type="entry name" value="Pept_tRNA_hydro_sf"/>
</dbReference>
<comment type="subcellular location">
    <subcellularLocation>
        <location evidence="7">Cytoplasm</location>
    </subcellularLocation>
</comment>
<dbReference type="Proteomes" id="UP001431776">
    <property type="component" value="Unassembled WGS sequence"/>
</dbReference>
<dbReference type="GO" id="GO:0004045">
    <property type="term" value="F:peptidyl-tRNA hydrolase activity"/>
    <property type="evidence" value="ECO:0007669"/>
    <property type="project" value="UniProtKB-UniRule"/>
</dbReference>
<dbReference type="FunFam" id="3.40.50.1470:FF:000001">
    <property type="entry name" value="Peptidyl-tRNA hydrolase"/>
    <property type="match status" value="1"/>
</dbReference>
<dbReference type="SUPFAM" id="SSF53178">
    <property type="entry name" value="Peptidyl-tRNA hydrolase-like"/>
    <property type="match status" value="1"/>
</dbReference>
<feature type="binding site" evidence="7">
    <location>
        <position position="67"/>
    </location>
    <ligand>
        <name>tRNA</name>
        <dbReference type="ChEBI" id="CHEBI:17843"/>
    </ligand>
</feature>
<dbReference type="GO" id="GO:0072344">
    <property type="term" value="P:rescue of stalled ribosome"/>
    <property type="evidence" value="ECO:0007669"/>
    <property type="project" value="UniProtKB-UniRule"/>
</dbReference>
<evidence type="ECO:0000256" key="9">
    <source>
        <dbReference type="RuleBase" id="RU004320"/>
    </source>
</evidence>
<dbReference type="InterPro" id="IPR018171">
    <property type="entry name" value="Pept_tRNA_hydro_CS"/>
</dbReference>
<dbReference type="GO" id="GO:0005737">
    <property type="term" value="C:cytoplasm"/>
    <property type="evidence" value="ECO:0007669"/>
    <property type="project" value="UniProtKB-SubCell"/>
</dbReference>
<dbReference type="InterPro" id="IPR001328">
    <property type="entry name" value="Pept_tRNA_hydro"/>
</dbReference>
<feature type="active site" description="Proton acceptor" evidence="7">
    <location>
        <position position="22"/>
    </location>
</feature>
<comment type="function">
    <text evidence="7">Catalyzes the release of premature peptidyl moieties from peptidyl-tRNA molecules trapped in stalled 50S ribosomal subunits, and thus maintains levels of free tRNAs and 50S ribosomes.</text>
</comment>
<comment type="catalytic activity">
    <reaction evidence="7 8">
        <text>an N-acyl-L-alpha-aminoacyl-tRNA + H2O = an N-acyl-L-amino acid + a tRNA + H(+)</text>
        <dbReference type="Rhea" id="RHEA:54448"/>
        <dbReference type="Rhea" id="RHEA-COMP:10123"/>
        <dbReference type="Rhea" id="RHEA-COMP:13883"/>
        <dbReference type="ChEBI" id="CHEBI:15377"/>
        <dbReference type="ChEBI" id="CHEBI:15378"/>
        <dbReference type="ChEBI" id="CHEBI:59874"/>
        <dbReference type="ChEBI" id="CHEBI:78442"/>
        <dbReference type="ChEBI" id="CHEBI:138191"/>
        <dbReference type="EC" id="3.1.1.29"/>
    </reaction>
</comment>